<dbReference type="Gene3D" id="3.10.450.350">
    <property type="match status" value="2"/>
</dbReference>
<keyword evidence="1" id="KW-1133">Transmembrane helix</keyword>
<dbReference type="InterPro" id="IPR050570">
    <property type="entry name" value="Cell_wall_metabolism_enzyme"/>
</dbReference>
<protein>
    <recommendedName>
        <fullName evidence="2">M23ase beta-sheet core domain-containing protein</fullName>
    </recommendedName>
</protein>
<accession>A0A382ARP5</accession>
<dbReference type="CDD" id="cd12797">
    <property type="entry name" value="M23_peptidase"/>
    <property type="match status" value="1"/>
</dbReference>
<feature type="domain" description="M23ase beta-sheet core" evidence="2">
    <location>
        <begin position="292"/>
        <end position="388"/>
    </location>
</feature>
<dbReference type="PANTHER" id="PTHR21666:SF270">
    <property type="entry name" value="MUREIN HYDROLASE ACTIVATOR ENVC"/>
    <property type="match status" value="1"/>
</dbReference>
<dbReference type="GO" id="GO:0004222">
    <property type="term" value="F:metalloendopeptidase activity"/>
    <property type="evidence" value="ECO:0007669"/>
    <property type="project" value="TreeGrafter"/>
</dbReference>
<proteinExistence type="predicted"/>
<dbReference type="InterPro" id="IPR016047">
    <property type="entry name" value="M23ase_b-sheet_dom"/>
</dbReference>
<name>A0A382ARP5_9ZZZZ</name>
<gene>
    <name evidence="3" type="ORF">METZ01_LOCUS157010</name>
</gene>
<dbReference type="Gene3D" id="2.70.70.10">
    <property type="entry name" value="Glucose Permease (Domain IIA)"/>
    <property type="match status" value="1"/>
</dbReference>
<evidence type="ECO:0000259" key="2">
    <source>
        <dbReference type="Pfam" id="PF01551"/>
    </source>
</evidence>
<sequence length="422" mass="48364">MNIYNKFSLIILGGLLITIATSYYLAINYGDIKKYQNINTPKTQLLDTSEKDSPELKIEYTYKKKYEMQEGETFSQILRKTKLNDNEIQEIIKLTKEKVDLNKLSIGTKIETISSIENDALFIQNIIIYPNKESEIFLFRNNNKFEIKSNQLKLYPELVSQEVEIQNSIFESLTNVDTPENIIMEFVQLFSFDIDFQREIRQGNKIKIFYKKFNDEKQNFIKTGSIYFAEIQLHNHSYELYRFENKNEKLLGYFDSKGKSATKALMKTPINGARLSSGYGMRKHPILGYNKKHQGVDFAAPKGTSIMAAGTGHIEFVGDNGGAGKYIRIKHMNGYKTAYAHLSKYASGINKNIKVKQGQTIGYVGSTGLSTGAHLHYEVWFNGKRINPMTMKLPSGKKLENNDLEAFLKLKEEIDIEMNEAS</sequence>
<dbReference type="AlphaFoldDB" id="A0A382ARP5"/>
<dbReference type="InterPro" id="IPR011055">
    <property type="entry name" value="Dup_hybrid_motif"/>
</dbReference>
<keyword evidence="1" id="KW-0812">Transmembrane</keyword>
<organism evidence="3">
    <name type="scientific">marine metagenome</name>
    <dbReference type="NCBI Taxonomy" id="408172"/>
    <lineage>
        <taxon>unclassified sequences</taxon>
        <taxon>metagenomes</taxon>
        <taxon>ecological metagenomes</taxon>
    </lineage>
</organism>
<feature type="transmembrane region" description="Helical" evidence="1">
    <location>
        <begin position="7"/>
        <end position="26"/>
    </location>
</feature>
<dbReference type="Pfam" id="PF01551">
    <property type="entry name" value="Peptidase_M23"/>
    <property type="match status" value="1"/>
</dbReference>
<dbReference type="SUPFAM" id="SSF51261">
    <property type="entry name" value="Duplicated hybrid motif"/>
    <property type="match status" value="1"/>
</dbReference>
<dbReference type="EMBL" id="UINC01026532">
    <property type="protein sequence ID" value="SVB04156.1"/>
    <property type="molecule type" value="Genomic_DNA"/>
</dbReference>
<evidence type="ECO:0000256" key="1">
    <source>
        <dbReference type="SAM" id="Phobius"/>
    </source>
</evidence>
<reference evidence="3" key="1">
    <citation type="submission" date="2018-05" db="EMBL/GenBank/DDBJ databases">
        <authorList>
            <person name="Lanie J.A."/>
            <person name="Ng W.-L."/>
            <person name="Kazmierczak K.M."/>
            <person name="Andrzejewski T.M."/>
            <person name="Davidsen T.M."/>
            <person name="Wayne K.J."/>
            <person name="Tettelin H."/>
            <person name="Glass J.I."/>
            <person name="Rusch D."/>
            <person name="Podicherti R."/>
            <person name="Tsui H.-C.T."/>
            <person name="Winkler M.E."/>
        </authorList>
    </citation>
    <scope>NUCLEOTIDE SEQUENCE</scope>
</reference>
<evidence type="ECO:0000313" key="3">
    <source>
        <dbReference type="EMBL" id="SVB04156.1"/>
    </source>
</evidence>
<keyword evidence="1" id="KW-0472">Membrane</keyword>
<dbReference type="PANTHER" id="PTHR21666">
    <property type="entry name" value="PEPTIDASE-RELATED"/>
    <property type="match status" value="1"/>
</dbReference>